<accession>A0AAE1L234</accession>
<evidence type="ECO:0000313" key="3">
    <source>
        <dbReference type="Proteomes" id="UP001286313"/>
    </source>
</evidence>
<dbReference type="InterPro" id="IPR036691">
    <property type="entry name" value="Endo/exonu/phosph_ase_sf"/>
</dbReference>
<protein>
    <recommendedName>
        <fullName evidence="1">Endonuclease/exonuclease/phosphatase domain-containing protein</fullName>
    </recommendedName>
</protein>
<keyword evidence="3" id="KW-1185">Reference proteome</keyword>
<dbReference type="Pfam" id="PF03372">
    <property type="entry name" value="Exo_endo_phos"/>
    <property type="match status" value="1"/>
</dbReference>
<dbReference type="InterPro" id="IPR005135">
    <property type="entry name" value="Endo/exonuclease/phosphatase"/>
</dbReference>
<dbReference type="EMBL" id="JAWQEG010000199">
    <property type="protein sequence ID" value="KAK3893574.1"/>
    <property type="molecule type" value="Genomic_DNA"/>
</dbReference>
<dbReference type="SUPFAM" id="SSF56219">
    <property type="entry name" value="DNase I-like"/>
    <property type="match status" value="1"/>
</dbReference>
<reference evidence="2" key="1">
    <citation type="submission" date="2023-10" db="EMBL/GenBank/DDBJ databases">
        <title>Genome assemblies of two species of porcelain crab, Petrolisthes cinctipes and Petrolisthes manimaculis (Anomura: Porcellanidae).</title>
        <authorList>
            <person name="Angst P."/>
        </authorList>
    </citation>
    <scope>NUCLEOTIDE SEQUENCE</scope>
    <source>
        <strain evidence="2">PB745_01</strain>
        <tissue evidence="2">Gill</tissue>
    </source>
</reference>
<evidence type="ECO:0000259" key="1">
    <source>
        <dbReference type="Pfam" id="PF03372"/>
    </source>
</evidence>
<dbReference type="GO" id="GO:0003824">
    <property type="term" value="F:catalytic activity"/>
    <property type="evidence" value="ECO:0007669"/>
    <property type="project" value="InterPro"/>
</dbReference>
<name>A0AAE1L234_PETCI</name>
<dbReference type="Proteomes" id="UP001286313">
    <property type="component" value="Unassembled WGS sequence"/>
</dbReference>
<gene>
    <name evidence="2" type="ORF">Pcinc_002639</name>
</gene>
<feature type="domain" description="Endonuclease/exonuclease/phosphatase" evidence="1">
    <location>
        <begin position="44"/>
        <end position="194"/>
    </location>
</feature>
<dbReference type="Gene3D" id="3.60.10.10">
    <property type="entry name" value="Endonuclease/exonuclease/phosphatase"/>
    <property type="match status" value="1"/>
</dbReference>
<sequence>MTLVRTTLKAQVKKILKLNTHRKTPRQTPGKGINMEAGNRIKFLQWNVSGIRAKNHHIRAAAGLDNIDVFLLQETKLPGNSTFKIPGFTAYTTPKEHEGPEGFAILIRDSILSEIVPHPIHCGERVEVLAVRIHLDDCFLYIYHVYRKPGNTAILCLGELFAEASREIILIGGDFNTNYPDFNPRRRADVAGIHIAATLDSTPELSLLNSTEPTYIHGGVLDLTLVITDLIPSKHGNSIQPFPVIILPPSSTSKKLDYLSILHHLQDGTSKGQTGKPLRNISKIGTQLITQILTKASIKQRETWWRPSIRLPGRHAPV</sequence>
<dbReference type="AlphaFoldDB" id="A0AAE1L234"/>
<proteinExistence type="predicted"/>
<comment type="caution">
    <text evidence="2">The sequence shown here is derived from an EMBL/GenBank/DDBJ whole genome shotgun (WGS) entry which is preliminary data.</text>
</comment>
<evidence type="ECO:0000313" key="2">
    <source>
        <dbReference type="EMBL" id="KAK3893574.1"/>
    </source>
</evidence>
<organism evidence="2 3">
    <name type="scientific">Petrolisthes cinctipes</name>
    <name type="common">Flat porcelain crab</name>
    <dbReference type="NCBI Taxonomy" id="88211"/>
    <lineage>
        <taxon>Eukaryota</taxon>
        <taxon>Metazoa</taxon>
        <taxon>Ecdysozoa</taxon>
        <taxon>Arthropoda</taxon>
        <taxon>Crustacea</taxon>
        <taxon>Multicrustacea</taxon>
        <taxon>Malacostraca</taxon>
        <taxon>Eumalacostraca</taxon>
        <taxon>Eucarida</taxon>
        <taxon>Decapoda</taxon>
        <taxon>Pleocyemata</taxon>
        <taxon>Anomura</taxon>
        <taxon>Galatheoidea</taxon>
        <taxon>Porcellanidae</taxon>
        <taxon>Petrolisthes</taxon>
    </lineage>
</organism>